<dbReference type="SUPFAM" id="SSF56219">
    <property type="entry name" value="DNase I-like"/>
    <property type="match status" value="1"/>
</dbReference>
<dbReference type="GO" id="GO:0003676">
    <property type="term" value="F:nucleic acid binding"/>
    <property type="evidence" value="ECO:0007669"/>
    <property type="project" value="InterPro"/>
</dbReference>
<feature type="region of interest" description="Disordered" evidence="1">
    <location>
        <begin position="1058"/>
        <end position="1082"/>
    </location>
</feature>
<dbReference type="InterPro" id="IPR043502">
    <property type="entry name" value="DNA/RNA_pol_sf"/>
</dbReference>
<dbReference type="AlphaFoldDB" id="A0A5N5QBX7"/>
<dbReference type="Gene3D" id="3.60.10.10">
    <property type="entry name" value="Endonuclease/exonuclease/phosphatase"/>
    <property type="match status" value="1"/>
</dbReference>
<dbReference type="InterPro" id="IPR012337">
    <property type="entry name" value="RNaseH-like_sf"/>
</dbReference>
<keyword evidence="3" id="KW-0695">RNA-directed DNA polymerase</keyword>
<keyword evidence="4" id="KW-1185">Reference proteome</keyword>
<dbReference type="PANTHER" id="PTHR33481">
    <property type="entry name" value="REVERSE TRANSCRIPTASE"/>
    <property type="match status" value="1"/>
</dbReference>
<dbReference type="InterPro" id="IPR005135">
    <property type="entry name" value="Endo/exonuclease/phosphatase"/>
</dbReference>
<evidence type="ECO:0000259" key="2">
    <source>
        <dbReference type="PROSITE" id="PS50878"/>
    </source>
</evidence>
<comment type="caution">
    <text evidence="3">The sequence shown here is derived from an EMBL/GenBank/DDBJ whole genome shotgun (WGS) entry which is preliminary data.</text>
</comment>
<feature type="domain" description="Reverse transcriptase" evidence="2">
    <location>
        <begin position="513"/>
        <end position="786"/>
    </location>
</feature>
<evidence type="ECO:0000313" key="3">
    <source>
        <dbReference type="EMBL" id="KAB5588938.1"/>
    </source>
</evidence>
<dbReference type="PROSITE" id="PS50878">
    <property type="entry name" value="RT_POL"/>
    <property type="match status" value="1"/>
</dbReference>
<proteinExistence type="predicted"/>
<evidence type="ECO:0000313" key="4">
    <source>
        <dbReference type="Proteomes" id="UP000383932"/>
    </source>
</evidence>
<dbReference type="SUPFAM" id="SSF53098">
    <property type="entry name" value="Ribonuclease H-like"/>
    <property type="match status" value="1"/>
</dbReference>
<reference evidence="3 4" key="1">
    <citation type="journal article" date="2019" name="Fungal Biol. Biotechnol.">
        <title>Draft genome sequence of fastidious pathogen Ceratobasidium theobromae, which causes vascular-streak dieback in Theobroma cacao.</title>
        <authorList>
            <person name="Ali S.S."/>
            <person name="Asman A."/>
            <person name="Shao J."/>
            <person name="Firmansyah A.P."/>
            <person name="Susilo A.W."/>
            <person name="Rosmana A."/>
            <person name="McMahon P."/>
            <person name="Junaid M."/>
            <person name="Guest D."/>
            <person name="Kheng T.Y."/>
            <person name="Meinhardt L.W."/>
            <person name="Bailey B.A."/>
        </authorList>
    </citation>
    <scope>NUCLEOTIDE SEQUENCE [LARGE SCALE GENOMIC DNA]</scope>
    <source>
        <strain evidence="3 4">CT2</strain>
    </source>
</reference>
<protein>
    <submittedName>
        <fullName evidence="3">Reverse transcriptase from mobile element jockey protein</fullName>
    </submittedName>
</protein>
<dbReference type="GO" id="GO:0003964">
    <property type="term" value="F:RNA-directed DNA polymerase activity"/>
    <property type="evidence" value="ECO:0007669"/>
    <property type="project" value="UniProtKB-KW"/>
</dbReference>
<sequence>MAAGTQAPQPPALADNGLISCEIMQVNAVKSNTRIHALLASPTYNDISILIVSDPWWGPIGTTKHDTNDQHRLLGAPANPLWRCFAPPIDTQNPASPPSCIVYVRKDRGVATEIDPLAPATPFYFVLDIIINGFLFKIIPVYLHGPKHVEVARALFQLPVVETPTLICGDFNIQHPDLVDFPGAKVKSSTLGREFADWLVDSDLHILNDLHRPTREPRVQGHAPSIIDFTIANGVLFSMDIVSDWDSSFTHSLDSDHAAIFLTIHTPRVSDHPTRQFRFVIDPLMEDDWTAAFEHRVLELGLRSTVVCPQEVEELASGLISAFTWATEAVMESRPTQRKAPRAPWWNEDCSAACGRVVAAKEEGMDRDEIRARTSHLWYSIRKAKRSFFDEICLTARPDNIWGINQWYRGRKSYGLPTLRGPDGTLATTNLAKAEMLHDTFFPYTPATPAGRSVEDAVQNAELPFPAISRGEIAANLASCSNKSAPGAHGSNYRILRWAFAARGDLIEVLYNAMLSCEYHPVCLKNALIAPIPKPNKFDFASPKAYRPISLLETLSKLFEKIMAARFTTLSGLHNLIPPEQFGGKDMTSCMDAGLSLIHDIEGAWAVKKQVSITLLDISGYFNNIDHDLLAKCMQRMGYPTQAIGWLRSYLSDRTASFRINDEVGAAFELQGRGIPQGSPLSPVFSSIFTAPMLASLRACRVQCRVEQDRAHPLREECKRDDEELALLLGDKAEDIVRGASTVRWLGFFLDQRLNFKDHVSRMATRAKCVLGGMRMLGNSLRGLSVYHVRMLVNACIIPILTYGFALWFHGRNSKGHCKTLQTVQNIACRWASGSFRTAPTAVLEHVVAMPPIEFRIRRQCANYSAKLRHLPSSSQVCTRLPPGFRTSLPALASTARFSPINALASYTSPDAEAVTPYLIMPWEGVKLLDDRLTVSIPSCKGDAQKKAYALALQSRISDLSQKTGVITLYTDGSCFSHNGARHTGWGWCLKLGDNEIDHAGGALGPKHTSYDAECYALADGISRVTRLAALSPIYLLHIVSDNAGMLQGLLARRPKGAPSSTYSSPGARLTTGFPGMNVQTH</sequence>
<dbReference type="InterPro" id="IPR036691">
    <property type="entry name" value="Endo/exonu/phosph_ase_sf"/>
</dbReference>
<accession>A0A5N5QBX7</accession>
<dbReference type="CDD" id="cd01650">
    <property type="entry name" value="RT_nLTR_like"/>
    <property type="match status" value="1"/>
</dbReference>
<dbReference type="Pfam" id="PF14529">
    <property type="entry name" value="Exo_endo_phos_2"/>
    <property type="match status" value="1"/>
</dbReference>
<dbReference type="Pfam" id="PF00078">
    <property type="entry name" value="RVT_1"/>
    <property type="match status" value="1"/>
</dbReference>
<dbReference type="EMBL" id="SSOP01000343">
    <property type="protein sequence ID" value="KAB5588938.1"/>
    <property type="molecule type" value="Genomic_DNA"/>
</dbReference>
<dbReference type="PANTHER" id="PTHR33481:SF1">
    <property type="entry name" value="ENDONUCLEASE_EXONUCLEASE_PHOSPHATASE DOMAIN-CONTAINING PROTEIN-RELATED"/>
    <property type="match status" value="1"/>
</dbReference>
<dbReference type="Gene3D" id="3.30.420.10">
    <property type="entry name" value="Ribonuclease H-like superfamily/Ribonuclease H"/>
    <property type="match status" value="1"/>
</dbReference>
<name>A0A5N5QBX7_9AGAM</name>
<dbReference type="OrthoDB" id="412006at2759"/>
<gene>
    <name evidence="3" type="ORF">CTheo_7616</name>
</gene>
<keyword evidence="3" id="KW-0548">Nucleotidyltransferase</keyword>
<dbReference type="SUPFAM" id="SSF56672">
    <property type="entry name" value="DNA/RNA polymerases"/>
    <property type="match status" value="1"/>
</dbReference>
<keyword evidence="3" id="KW-0808">Transferase</keyword>
<dbReference type="Proteomes" id="UP000383932">
    <property type="component" value="Unassembled WGS sequence"/>
</dbReference>
<evidence type="ECO:0000256" key="1">
    <source>
        <dbReference type="SAM" id="MobiDB-lite"/>
    </source>
</evidence>
<organism evidence="3 4">
    <name type="scientific">Ceratobasidium theobromae</name>
    <dbReference type="NCBI Taxonomy" id="1582974"/>
    <lineage>
        <taxon>Eukaryota</taxon>
        <taxon>Fungi</taxon>
        <taxon>Dikarya</taxon>
        <taxon>Basidiomycota</taxon>
        <taxon>Agaricomycotina</taxon>
        <taxon>Agaricomycetes</taxon>
        <taxon>Cantharellales</taxon>
        <taxon>Ceratobasidiaceae</taxon>
        <taxon>Ceratobasidium</taxon>
    </lineage>
</organism>
<dbReference type="InterPro" id="IPR000477">
    <property type="entry name" value="RT_dom"/>
</dbReference>
<dbReference type="InterPro" id="IPR036397">
    <property type="entry name" value="RNaseH_sf"/>
</dbReference>